<dbReference type="GO" id="GO:0000166">
    <property type="term" value="F:nucleotide binding"/>
    <property type="evidence" value="ECO:0007669"/>
    <property type="project" value="UniProtKB-KW"/>
</dbReference>
<dbReference type="InterPro" id="IPR043128">
    <property type="entry name" value="Rev_trsase/Diguanyl_cyclase"/>
</dbReference>
<dbReference type="CDD" id="cd23172">
    <property type="entry name" value="ps-ssRNAv_Astroviridae_RdRp"/>
    <property type="match status" value="1"/>
</dbReference>
<keyword evidence="5" id="KW-0808">Transferase</keyword>
<feature type="domain" description="RdRp catalytic" evidence="10">
    <location>
        <begin position="172"/>
        <end position="305"/>
    </location>
</feature>
<evidence type="ECO:0000313" key="11">
    <source>
        <dbReference type="EMBL" id="AVM87520.1"/>
    </source>
</evidence>
<dbReference type="SUPFAM" id="SSF56672">
    <property type="entry name" value="DNA/RNA polymerases"/>
    <property type="match status" value="1"/>
</dbReference>
<keyword evidence="4" id="KW-0696">RNA-directed RNA polymerase</keyword>
<name>A0A2P1GNI0_9VIRU</name>
<accession>A0A2P1GNI0</accession>
<dbReference type="GO" id="GO:0003968">
    <property type="term" value="F:RNA-directed RNA polymerase activity"/>
    <property type="evidence" value="ECO:0007669"/>
    <property type="project" value="UniProtKB-KW"/>
</dbReference>
<evidence type="ECO:0000256" key="4">
    <source>
        <dbReference type="ARBA" id="ARBA00022484"/>
    </source>
</evidence>
<evidence type="ECO:0000256" key="1">
    <source>
        <dbReference type="ARBA" id="ARBA00005873"/>
    </source>
</evidence>
<evidence type="ECO:0000256" key="5">
    <source>
        <dbReference type="ARBA" id="ARBA00022679"/>
    </source>
</evidence>
<evidence type="ECO:0000256" key="2">
    <source>
        <dbReference type="ARBA" id="ARBA00011245"/>
    </source>
</evidence>
<keyword evidence="8" id="KW-0688">Ribosomal frameshifting</keyword>
<evidence type="ECO:0000259" key="10">
    <source>
        <dbReference type="PROSITE" id="PS50507"/>
    </source>
</evidence>
<dbReference type="EMBL" id="MG599919">
    <property type="protein sequence ID" value="AVM87520.1"/>
    <property type="molecule type" value="Genomic_RNA"/>
</dbReference>
<dbReference type="GO" id="GO:0075523">
    <property type="term" value="P:viral translational frameshifting"/>
    <property type="evidence" value="ECO:0007669"/>
    <property type="project" value="UniProtKB-KW"/>
</dbReference>
<evidence type="ECO:0000256" key="6">
    <source>
        <dbReference type="ARBA" id="ARBA00022695"/>
    </source>
</evidence>
<evidence type="ECO:0000256" key="8">
    <source>
        <dbReference type="ARBA" id="ARBA00022758"/>
    </source>
</evidence>
<dbReference type="GO" id="GO:0006351">
    <property type="term" value="P:DNA-templated transcription"/>
    <property type="evidence" value="ECO:0007669"/>
    <property type="project" value="InterPro"/>
</dbReference>
<dbReference type="Gene3D" id="3.30.70.270">
    <property type="match status" value="1"/>
</dbReference>
<protein>
    <recommendedName>
        <fullName evidence="3">Non-structural polyprotein 1AB</fullName>
    </recommendedName>
</protein>
<comment type="subunit">
    <text evidence="2">Monomer.</text>
</comment>
<dbReference type="InterPro" id="IPR043502">
    <property type="entry name" value="DNA/RNA_pol_sf"/>
</dbReference>
<keyword evidence="7" id="KW-0547">Nucleotide-binding</keyword>
<organism evidence="11">
    <name type="scientific">Hainan oriental leaf-toed gecko astrovirus 2</name>
    <dbReference type="NCBI Taxonomy" id="2116134"/>
    <lineage>
        <taxon>Viruses</taxon>
        <taxon>Riboviria</taxon>
        <taxon>Orthornavirae</taxon>
        <taxon>Pisuviricota</taxon>
        <taxon>Stelpaviricetes</taxon>
        <taxon>Stellavirales</taxon>
        <taxon>Astroviridae</taxon>
    </lineage>
</organism>
<keyword evidence="9" id="KW-0693">Viral RNA replication</keyword>
<reference evidence="11" key="1">
    <citation type="journal article" date="2018" name="Nature">
        <title>The evolutionary history of vertebrate RNA viruses.</title>
        <authorList>
            <person name="Shi M."/>
            <person name="Lin X.D."/>
            <person name="Chen X."/>
            <person name="Tian J.H."/>
            <person name="Chen L.J."/>
            <person name="Li K."/>
            <person name="Wang W."/>
            <person name="Eden J.S."/>
            <person name="Shen J.J."/>
            <person name="Liu L."/>
            <person name="Holmes E.C."/>
            <person name="Zhang Y.Z."/>
        </authorList>
    </citation>
    <scope>NUCLEOTIDE SEQUENCE</scope>
    <source>
        <strain evidence="11">LPXYC178500</strain>
    </source>
</reference>
<sequence>MFEKFVYREPLDDIKNKYRPEWDFATYCVLIEFSYMTDSRLVPIGSTSKNQDSIPGYPKFFWFSTEKEYLDKCGQREYFQLWDKIKDPEFTESPVWYSFLKMEPTTLDKIESEDYRMIMCTDPCYTRIGAVFEQHQNELMKEHTHQRAGQMGWCPFKGGLDRTLRRISSGMTKFLELDWTRFDGTIPAEVLLHIKNIRWFLLDPAYKTPENWQRHKWYVEQLVNKYVLIPTGEVTMIDRGNPSGQISTTSDNIFVNVFLTAFEYVYQAEREGRTVTPEQFFMDHKMVCYGDDRLSGVNYEPNIDMIVKMYADIFGMWVKPTKIKISNSLEGTSFCGFVFKKHHGKWVGEVNVDKLCSTLKEPVKQLPDIEALWAKLVSLRILMEHSDQETREQLDFNIRRVEQAMRAEGMEPVKLPRQFYHDIW</sequence>
<dbReference type="InterPro" id="IPR001205">
    <property type="entry name" value="RNA-dir_pol_C"/>
</dbReference>
<proteinExistence type="inferred from homology"/>
<dbReference type="Pfam" id="PF00680">
    <property type="entry name" value="RdRP_1"/>
    <property type="match status" value="1"/>
</dbReference>
<dbReference type="PROSITE" id="PS50507">
    <property type="entry name" value="RDRP_SSRNA_POS"/>
    <property type="match status" value="1"/>
</dbReference>
<comment type="similarity">
    <text evidence="1">Belongs to the astroviridae polyprotein 1AB family.</text>
</comment>
<keyword evidence="6" id="KW-0548">Nucleotidyltransferase</keyword>
<dbReference type="GO" id="GO:0039694">
    <property type="term" value="P:viral RNA genome replication"/>
    <property type="evidence" value="ECO:0007669"/>
    <property type="project" value="InterPro"/>
</dbReference>
<evidence type="ECO:0000256" key="3">
    <source>
        <dbReference type="ARBA" id="ARBA00019743"/>
    </source>
</evidence>
<evidence type="ECO:0000256" key="7">
    <source>
        <dbReference type="ARBA" id="ARBA00022741"/>
    </source>
</evidence>
<dbReference type="GO" id="GO:0003723">
    <property type="term" value="F:RNA binding"/>
    <property type="evidence" value="ECO:0007669"/>
    <property type="project" value="InterPro"/>
</dbReference>
<evidence type="ECO:0000256" key="9">
    <source>
        <dbReference type="ARBA" id="ARBA00022953"/>
    </source>
</evidence>
<dbReference type="InterPro" id="IPR007094">
    <property type="entry name" value="RNA-dir_pol_PSvirus"/>
</dbReference>